<feature type="compositionally biased region" description="Polar residues" evidence="1">
    <location>
        <begin position="18"/>
        <end position="28"/>
    </location>
</feature>
<evidence type="ECO:0000256" key="1">
    <source>
        <dbReference type="SAM" id="MobiDB-lite"/>
    </source>
</evidence>
<accession>A0ABR2VNC4</accession>
<reference evidence="2 3" key="1">
    <citation type="submission" date="2023-04" db="EMBL/GenBank/DDBJ databases">
        <title>Genome of Basidiobolus ranarum AG-B5.</title>
        <authorList>
            <person name="Stajich J.E."/>
            <person name="Carter-House D."/>
            <person name="Gryganskyi A."/>
        </authorList>
    </citation>
    <scope>NUCLEOTIDE SEQUENCE [LARGE SCALE GENOMIC DNA]</scope>
    <source>
        <strain evidence="2 3">AG-B5</strain>
    </source>
</reference>
<gene>
    <name evidence="2" type="ORF">K7432_015270</name>
</gene>
<dbReference type="EMBL" id="JASJQH010008887">
    <property type="protein sequence ID" value="KAK9686106.1"/>
    <property type="molecule type" value="Genomic_DNA"/>
</dbReference>
<dbReference type="Proteomes" id="UP001479436">
    <property type="component" value="Unassembled WGS sequence"/>
</dbReference>
<evidence type="ECO:0000313" key="3">
    <source>
        <dbReference type="Proteomes" id="UP001479436"/>
    </source>
</evidence>
<name>A0ABR2VNC4_9FUNG</name>
<organism evidence="2 3">
    <name type="scientific">Basidiobolus ranarum</name>
    <dbReference type="NCBI Taxonomy" id="34480"/>
    <lineage>
        <taxon>Eukaryota</taxon>
        <taxon>Fungi</taxon>
        <taxon>Fungi incertae sedis</taxon>
        <taxon>Zoopagomycota</taxon>
        <taxon>Entomophthoromycotina</taxon>
        <taxon>Basidiobolomycetes</taxon>
        <taxon>Basidiobolales</taxon>
        <taxon>Basidiobolaceae</taxon>
        <taxon>Basidiobolus</taxon>
    </lineage>
</organism>
<keyword evidence="3" id="KW-1185">Reference proteome</keyword>
<comment type="caution">
    <text evidence="2">The sequence shown here is derived from an EMBL/GenBank/DDBJ whole genome shotgun (WGS) entry which is preliminary data.</text>
</comment>
<sequence length="75" mass="8519">MSEISKTIRSRRQAGSEPPSNTSISQPLDESVEETTELESFISVNTLKSFSQEEKADFIRLAEMLDKSYQQFLTT</sequence>
<feature type="region of interest" description="Disordered" evidence="1">
    <location>
        <begin position="1"/>
        <end position="32"/>
    </location>
</feature>
<protein>
    <submittedName>
        <fullName evidence="2">Uncharacterized protein</fullName>
    </submittedName>
</protein>
<proteinExistence type="predicted"/>
<evidence type="ECO:0000313" key="2">
    <source>
        <dbReference type="EMBL" id="KAK9686106.1"/>
    </source>
</evidence>